<sequence length="207" mass="22516">MVQLHAAHVGMQLTRPTVDVDMVLHIETGAATWSSVREQLEALGYVLHEPVGDGPVHRFNRGKQQVDVMVADHAAPSLQPSVMRRPVFAVPGGTSALRKTVNCEIETADGGIVVSVPDVLGALVLKGAAYKSDNRDRERHLDDAAVLACAADNPVRDRARMAGSDRSRIQYLWAVLEDPTHRAWIAPGERWARRGRAALQVLAANPD</sequence>
<comment type="caution">
    <text evidence="1">The sequence shown here is derived from an EMBL/GenBank/DDBJ whole genome shotgun (WGS) entry which is preliminary data.</text>
</comment>
<organism evidence="1 2">
    <name type="scientific">Tsukamurella pseudospumae</name>
    <dbReference type="NCBI Taxonomy" id="239498"/>
    <lineage>
        <taxon>Bacteria</taxon>
        <taxon>Bacillati</taxon>
        <taxon>Actinomycetota</taxon>
        <taxon>Actinomycetes</taxon>
        <taxon>Mycobacteriales</taxon>
        <taxon>Tsukamurellaceae</taxon>
        <taxon>Tsukamurella</taxon>
    </lineage>
</organism>
<dbReference type="Proteomes" id="UP000070258">
    <property type="component" value="Unassembled WGS sequence"/>
</dbReference>
<dbReference type="AlphaFoldDB" id="A0A138AFX7"/>
<reference evidence="2" key="1">
    <citation type="submission" date="2016-02" db="EMBL/GenBank/DDBJ databases">
        <authorList>
            <person name="Wen L."/>
            <person name="He K."/>
            <person name="Yang H."/>
        </authorList>
    </citation>
    <scope>NUCLEOTIDE SEQUENCE [LARGE SCALE GENOMIC DNA]</scope>
    <source>
        <strain evidence="2">JCM 15929</strain>
    </source>
</reference>
<protein>
    <submittedName>
        <fullName evidence="1">Uncharacterized protein</fullName>
    </submittedName>
</protein>
<gene>
    <name evidence="1" type="ORF">AXK60_24995</name>
</gene>
<evidence type="ECO:0000313" key="1">
    <source>
        <dbReference type="EMBL" id="KXP09297.1"/>
    </source>
</evidence>
<name>A0A138AFX7_9ACTN</name>
<proteinExistence type="predicted"/>
<dbReference type="OrthoDB" id="5175769at2"/>
<dbReference type="EMBL" id="LSRF01000036">
    <property type="protein sequence ID" value="KXP09297.1"/>
    <property type="molecule type" value="Genomic_DNA"/>
</dbReference>
<accession>A0A138AFX7</accession>
<dbReference type="STRING" id="239498.AXK60_24995"/>
<evidence type="ECO:0000313" key="2">
    <source>
        <dbReference type="Proteomes" id="UP000070258"/>
    </source>
</evidence>